<dbReference type="Proteomes" id="UP000484381">
    <property type="component" value="Unassembled WGS sequence"/>
</dbReference>
<sequence length="108" mass="11652">MGAATSRGVECLAKEGFLNGERVFHGLPHPGKEASEHTAYFLGEKELGDLSGATIANKVDAARDNLRKAIAALCRGFTSRRRWGAPNASMFRGAPAEWAFKARNEHAP</sequence>
<protein>
    <submittedName>
        <fullName evidence="1">Uncharacterized protein</fullName>
    </submittedName>
</protein>
<proteinExistence type="predicted"/>
<gene>
    <name evidence="1" type="ORF">GCT13_23275</name>
</gene>
<organism evidence="1 2">
    <name type="scientific">Paraburkholderia franconis</name>
    <dbReference type="NCBI Taxonomy" id="2654983"/>
    <lineage>
        <taxon>Bacteria</taxon>
        <taxon>Pseudomonadati</taxon>
        <taxon>Pseudomonadota</taxon>
        <taxon>Betaproteobacteria</taxon>
        <taxon>Burkholderiales</taxon>
        <taxon>Burkholderiaceae</taxon>
        <taxon>Paraburkholderia</taxon>
    </lineage>
</organism>
<name>A0A7X1THV1_9BURK</name>
<reference evidence="1 2" key="1">
    <citation type="submission" date="2019-10" db="EMBL/GenBank/DDBJ databases">
        <title>Paraburkholderia sp. isolated from nodules of Mimosa pudica from Brazilian Atlantic Forest soils.</title>
        <authorList>
            <person name="Paulitsch F."/>
            <person name="Hungria M."/>
            <person name="Dall'Agnol R."/>
        </authorList>
    </citation>
    <scope>NUCLEOTIDE SEQUENCE [LARGE SCALE GENOMIC DNA]</scope>
    <source>
        <strain evidence="1 2">CNPSo 3157</strain>
    </source>
</reference>
<evidence type="ECO:0000313" key="1">
    <source>
        <dbReference type="EMBL" id="MPW19738.1"/>
    </source>
</evidence>
<dbReference type="EMBL" id="WHNP01000022">
    <property type="protein sequence ID" value="MPW19738.1"/>
    <property type="molecule type" value="Genomic_DNA"/>
</dbReference>
<accession>A0A7X1THV1</accession>
<evidence type="ECO:0000313" key="2">
    <source>
        <dbReference type="Proteomes" id="UP000484381"/>
    </source>
</evidence>
<comment type="caution">
    <text evidence="1">The sequence shown here is derived from an EMBL/GenBank/DDBJ whole genome shotgun (WGS) entry which is preliminary data.</text>
</comment>
<keyword evidence="2" id="KW-1185">Reference proteome</keyword>
<dbReference type="AlphaFoldDB" id="A0A7X1THV1"/>